<feature type="chain" id="PRO_5004906470" description="Transmembrane protein" evidence="1">
    <location>
        <begin position="34"/>
        <end position="71"/>
    </location>
</feature>
<gene>
    <name evidence="2" type="ORF">TTHERM_000467639</name>
</gene>
<dbReference type="EMBL" id="GG662441">
    <property type="protein sequence ID" value="EWS71758.1"/>
    <property type="molecule type" value="Genomic_DNA"/>
</dbReference>
<dbReference type="KEGG" id="tet:TTHERM_000467639"/>
<dbReference type="AlphaFoldDB" id="W7X5X0"/>
<dbReference type="InParanoid" id="W7X5X0"/>
<reference evidence="3" key="1">
    <citation type="journal article" date="2006" name="PLoS Biol.">
        <title>Macronuclear genome sequence of the ciliate Tetrahymena thermophila, a model eukaryote.</title>
        <authorList>
            <person name="Eisen J.A."/>
            <person name="Coyne R.S."/>
            <person name="Wu M."/>
            <person name="Wu D."/>
            <person name="Thiagarajan M."/>
            <person name="Wortman J.R."/>
            <person name="Badger J.H."/>
            <person name="Ren Q."/>
            <person name="Amedeo P."/>
            <person name="Jones K.M."/>
            <person name="Tallon L.J."/>
            <person name="Delcher A.L."/>
            <person name="Salzberg S.L."/>
            <person name="Silva J.C."/>
            <person name="Haas B.J."/>
            <person name="Majoros W.H."/>
            <person name="Farzad M."/>
            <person name="Carlton J.M."/>
            <person name="Smith R.K. Jr."/>
            <person name="Garg J."/>
            <person name="Pearlman R.E."/>
            <person name="Karrer K.M."/>
            <person name="Sun L."/>
            <person name="Manning G."/>
            <person name="Elde N.C."/>
            <person name="Turkewitz A.P."/>
            <person name="Asai D.J."/>
            <person name="Wilkes D.E."/>
            <person name="Wang Y."/>
            <person name="Cai H."/>
            <person name="Collins K."/>
            <person name="Stewart B.A."/>
            <person name="Lee S.R."/>
            <person name="Wilamowska K."/>
            <person name="Weinberg Z."/>
            <person name="Ruzzo W.L."/>
            <person name="Wloga D."/>
            <person name="Gaertig J."/>
            <person name="Frankel J."/>
            <person name="Tsao C.-C."/>
            <person name="Gorovsky M.A."/>
            <person name="Keeling P.J."/>
            <person name="Waller R.F."/>
            <person name="Patron N.J."/>
            <person name="Cherry J.M."/>
            <person name="Stover N.A."/>
            <person name="Krieger C.J."/>
            <person name="del Toro C."/>
            <person name="Ryder H.F."/>
            <person name="Williamson S.C."/>
            <person name="Barbeau R.A."/>
            <person name="Hamilton E.P."/>
            <person name="Orias E."/>
        </authorList>
    </citation>
    <scope>NUCLEOTIDE SEQUENCE [LARGE SCALE GENOMIC DNA]</scope>
    <source>
        <strain evidence="3">SB210</strain>
    </source>
</reference>
<accession>W7X5X0</accession>
<feature type="signal peptide" evidence="1">
    <location>
        <begin position="1"/>
        <end position="33"/>
    </location>
</feature>
<evidence type="ECO:0000313" key="3">
    <source>
        <dbReference type="Proteomes" id="UP000009168"/>
    </source>
</evidence>
<evidence type="ECO:0008006" key="4">
    <source>
        <dbReference type="Google" id="ProtNLM"/>
    </source>
</evidence>
<sequence>MLFQIIQSSKLKILLNFLVNKLFLQIASKLVEGEEEEQQQQNNQEKLKILNQLSLQSIIATCKLQQFQHQN</sequence>
<name>W7X5X0_TETTS</name>
<dbReference type="GeneID" id="24439130"/>
<organism evidence="2 3">
    <name type="scientific">Tetrahymena thermophila (strain SB210)</name>
    <dbReference type="NCBI Taxonomy" id="312017"/>
    <lineage>
        <taxon>Eukaryota</taxon>
        <taxon>Sar</taxon>
        <taxon>Alveolata</taxon>
        <taxon>Ciliophora</taxon>
        <taxon>Intramacronucleata</taxon>
        <taxon>Oligohymenophorea</taxon>
        <taxon>Hymenostomatida</taxon>
        <taxon>Tetrahymenina</taxon>
        <taxon>Tetrahymenidae</taxon>
        <taxon>Tetrahymena</taxon>
    </lineage>
</organism>
<dbReference type="RefSeq" id="XP_012655711.1">
    <property type="nucleotide sequence ID" value="XM_012800257.1"/>
</dbReference>
<evidence type="ECO:0000313" key="2">
    <source>
        <dbReference type="EMBL" id="EWS71758.1"/>
    </source>
</evidence>
<protein>
    <recommendedName>
        <fullName evidence="4">Transmembrane protein</fullName>
    </recommendedName>
</protein>
<dbReference type="Proteomes" id="UP000009168">
    <property type="component" value="Unassembled WGS sequence"/>
</dbReference>
<keyword evidence="1" id="KW-0732">Signal</keyword>
<keyword evidence="3" id="KW-1185">Reference proteome</keyword>
<evidence type="ECO:0000256" key="1">
    <source>
        <dbReference type="SAM" id="SignalP"/>
    </source>
</evidence>
<proteinExistence type="predicted"/>